<dbReference type="GO" id="GO:0008270">
    <property type="term" value="F:zinc ion binding"/>
    <property type="evidence" value="ECO:0007669"/>
    <property type="project" value="UniProtKB-KW"/>
</dbReference>
<dbReference type="PANTHER" id="PTHR31742:SF1">
    <property type="entry name" value="RPA-INTERACTING PROTEIN"/>
    <property type="match status" value="1"/>
</dbReference>
<sequence>MDRHQQMYSTVVHHNGQDYRNFLRQRVGSALKSRRREFIDRLRRIHSSTTSSRNPLDSTTDGCHQLMEERRHLLYSLLDDSEKEHLDLETLLHLQDQVLLEFENDISCITGSSSGMEIDEITCPLCSIGKLVLYGTVLCCSCGLRLDTQTDSISLASIGRSIREAETMHVHSGCSQPLRGSLMEQKTSVFGESLNSDSVSLLCLECPRCSFLEIVI</sequence>
<evidence type="ECO:0000313" key="1">
    <source>
        <dbReference type="EMBL" id="KER27147.1"/>
    </source>
</evidence>
<dbReference type="InterPro" id="IPR028159">
    <property type="entry name" value="RPA_interact_C_dom"/>
</dbReference>
<evidence type="ECO:0000313" key="2">
    <source>
        <dbReference type="Proteomes" id="UP000054324"/>
    </source>
</evidence>
<dbReference type="AlphaFoldDB" id="A0A074ZN45"/>
<dbReference type="GeneID" id="20319942"/>
<reference evidence="1 2" key="1">
    <citation type="submission" date="2013-11" db="EMBL/GenBank/DDBJ databases">
        <title>Opisthorchis viverrini - life in the bile duct.</title>
        <authorList>
            <person name="Young N.D."/>
            <person name="Nagarajan N."/>
            <person name="Lin S.J."/>
            <person name="Korhonen P.K."/>
            <person name="Jex A.R."/>
            <person name="Hall R.S."/>
            <person name="Safavi-Hemami H."/>
            <person name="Kaewkong W."/>
            <person name="Bertrand D."/>
            <person name="Gao S."/>
            <person name="Seet Q."/>
            <person name="Wongkham S."/>
            <person name="Teh B.T."/>
            <person name="Wongkham C."/>
            <person name="Intapan P.M."/>
            <person name="Maleewong W."/>
            <person name="Yang X."/>
            <person name="Hu M."/>
            <person name="Wang Z."/>
            <person name="Hofmann A."/>
            <person name="Sternberg P.W."/>
            <person name="Tan P."/>
            <person name="Wang J."/>
            <person name="Gasser R.B."/>
        </authorList>
    </citation>
    <scope>NUCLEOTIDE SEQUENCE [LARGE SCALE GENOMIC DNA]</scope>
</reference>
<dbReference type="GO" id="GO:0006606">
    <property type="term" value="P:protein import into nucleus"/>
    <property type="evidence" value="ECO:0007669"/>
    <property type="project" value="TreeGrafter"/>
</dbReference>
<name>A0A074ZN45_OPIVI</name>
<dbReference type="EMBL" id="KL596730">
    <property type="protein sequence ID" value="KER27147.1"/>
    <property type="molecule type" value="Genomic_DNA"/>
</dbReference>
<proteinExistence type="predicted"/>
<dbReference type="RefSeq" id="XP_009169104.1">
    <property type="nucleotide sequence ID" value="XM_009170840.1"/>
</dbReference>
<dbReference type="PANTHER" id="PTHR31742">
    <property type="entry name" value="RPA-INTERACTING PROTEIN RPAIN"/>
    <property type="match status" value="1"/>
</dbReference>
<dbReference type="InterPro" id="IPR028156">
    <property type="entry name" value="RIP"/>
</dbReference>
<dbReference type="OrthoDB" id="435311at2759"/>
<accession>A0A074ZN45</accession>
<gene>
    <name evidence="1" type="ORF">T265_05760</name>
</gene>
<organism evidence="1 2">
    <name type="scientific">Opisthorchis viverrini</name>
    <name type="common">Southeast Asian liver fluke</name>
    <dbReference type="NCBI Taxonomy" id="6198"/>
    <lineage>
        <taxon>Eukaryota</taxon>
        <taxon>Metazoa</taxon>
        <taxon>Spiralia</taxon>
        <taxon>Lophotrochozoa</taxon>
        <taxon>Platyhelminthes</taxon>
        <taxon>Trematoda</taxon>
        <taxon>Digenea</taxon>
        <taxon>Opisthorchiida</taxon>
        <taxon>Opisthorchiata</taxon>
        <taxon>Opisthorchiidae</taxon>
        <taxon>Opisthorchis</taxon>
    </lineage>
</organism>
<dbReference type="Proteomes" id="UP000054324">
    <property type="component" value="Unassembled WGS sequence"/>
</dbReference>
<dbReference type="CTD" id="20319942"/>
<dbReference type="Pfam" id="PF14768">
    <property type="entry name" value="RPA_interact_C"/>
    <property type="match status" value="1"/>
</dbReference>
<dbReference type="KEGG" id="ovi:T265_05760"/>
<protein>
    <submittedName>
        <fullName evidence="1">Uncharacterized protein</fullName>
    </submittedName>
</protein>
<dbReference type="GO" id="GO:0005634">
    <property type="term" value="C:nucleus"/>
    <property type="evidence" value="ECO:0007669"/>
    <property type="project" value="TreeGrafter"/>
</dbReference>
<keyword evidence="2" id="KW-1185">Reference proteome</keyword>